<dbReference type="InterPro" id="IPR054105">
    <property type="entry name" value="WHD_NrtR"/>
</dbReference>
<dbReference type="Proteomes" id="UP000600214">
    <property type="component" value="Unassembled WGS sequence"/>
</dbReference>
<dbReference type="Gene3D" id="1.10.10.10">
    <property type="entry name" value="Winged helix-like DNA-binding domain superfamily/Winged helix DNA-binding domain"/>
    <property type="match status" value="1"/>
</dbReference>
<keyword evidence="3" id="KW-1185">Reference proteome</keyword>
<proteinExistence type="predicted"/>
<dbReference type="SUPFAM" id="SSF55811">
    <property type="entry name" value="Nudix"/>
    <property type="match status" value="1"/>
</dbReference>
<protein>
    <submittedName>
        <fullName evidence="2">ADP-ribose pyrophosphatase</fullName>
    </submittedName>
</protein>
<dbReference type="EMBL" id="BMIA01000001">
    <property type="protein sequence ID" value="GGH33447.1"/>
    <property type="molecule type" value="Genomic_DNA"/>
</dbReference>
<dbReference type="InterPro" id="IPR036390">
    <property type="entry name" value="WH_DNA-bd_sf"/>
</dbReference>
<reference evidence="3" key="1">
    <citation type="journal article" date="2019" name="Int. J. Syst. Evol. Microbiol.">
        <title>The Global Catalogue of Microorganisms (GCM) 10K type strain sequencing project: providing services to taxonomists for standard genome sequencing and annotation.</title>
        <authorList>
            <consortium name="The Broad Institute Genomics Platform"/>
            <consortium name="The Broad Institute Genome Sequencing Center for Infectious Disease"/>
            <person name="Wu L."/>
            <person name="Ma J."/>
        </authorList>
    </citation>
    <scope>NUCLEOTIDE SEQUENCE [LARGE SCALE GENOMIC DNA]</scope>
    <source>
        <strain evidence="3">CGMCC 1.15288</strain>
    </source>
</reference>
<dbReference type="InterPro" id="IPR000086">
    <property type="entry name" value="NUDIX_hydrolase_dom"/>
</dbReference>
<dbReference type="CDD" id="cd18873">
    <property type="entry name" value="NUDIX_NadM_like"/>
    <property type="match status" value="1"/>
</dbReference>
<evidence type="ECO:0000313" key="2">
    <source>
        <dbReference type="EMBL" id="GGH33447.1"/>
    </source>
</evidence>
<dbReference type="PROSITE" id="PS51462">
    <property type="entry name" value="NUDIX"/>
    <property type="match status" value="1"/>
</dbReference>
<name>A0ABQ1YR65_9BACT</name>
<dbReference type="RefSeq" id="WP_188931955.1">
    <property type="nucleotide sequence ID" value="NZ_BMIA01000001.1"/>
</dbReference>
<dbReference type="PANTHER" id="PTHR43736:SF4">
    <property type="entry name" value="SLR1690 PROTEIN"/>
    <property type="match status" value="1"/>
</dbReference>
<feature type="domain" description="Nudix hydrolase" evidence="1">
    <location>
        <begin position="21"/>
        <end position="175"/>
    </location>
</feature>
<dbReference type="Gene3D" id="3.90.79.10">
    <property type="entry name" value="Nucleoside Triphosphate Pyrophosphohydrolase"/>
    <property type="match status" value="1"/>
</dbReference>
<evidence type="ECO:0000259" key="1">
    <source>
        <dbReference type="PROSITE" id="PS51462"/>
    </source>
</evidence>
<gene>
    <name evidence="2" type="ORF">GCM10007423_23730</name>
</gene>
<dbReference type="Pfam" id="PF21906">
    <property type="entry name" value="WHD_NrtR"/>
    <property type="match status" value="1"/>
</dbReference>
<evidence type="ECO:0000313" key="3">
    <source>
        <dbReference type="Proteomes" id="UP000600214"/>
    </source>
</evidence>
<dbReference type="InterPro" id="IPR036388">
    <property type="entry name" value="WH-like_DNA-bd_sf"/>
</dbReference>
<organism evidence="2 3">
    <name type="scientific">Dyadobacter endophyticus</name>
    <dbReference type="NCBI Taxonomy" id="1749036"/>
    <lineage>
        <taxon>Bacteria</taxon>
        <taxon>Pseudomonadati</taxon>
        <taxon>Bacteroidota</taxon>
        <taxon>Cytophagia</taxon>
        <taxon>Cytophagales</taxon>
        <taxon>Spirosomataceae</taxon>
        <taxon>Dyadobacter</taxon>
    </lineage>
</organism>
<dbReference type="PANTHER" id="PTHR43736">
    <property type="entry name" value="ADP-RIBOSE PYROPHOSPHATASE"/>
    <property type="match status" value="1"/>
</dbReference>
<sequence length="263" mass="30536">MTEIDAAIAFILNGHQQFMAHLSLDCAILGYHDQQVKILLIRYNGHQQWGLPGGPIRHEEPISVAANRIAEETTGISGLFLQQFHTFGDSPYRVHHRTVQDLERLIQPDALGIKIKKDNWLLGRQITIGYYALVDYQQVSVRTNLFVEEYRWWDIDQVPELLFDHNDMVTKALQTVRLHLYHQPIGANLLPPKFTLPEIHFLYESLLAKSLDRRNFPKKLFALGLLNKLDERRFIGPHRSPYLYEFNKANYEKALEEGIVLVI</sequence>
<dbReference type="InterPro" id="IPR015797">
    <property type="entry name" value="NUDIX_hydrolase-like_dom_sf"/>
</dbReference>
<accession>A0ABQ1YR65</accession>
<comment type="caution">
    <text evidence="2">The sequence shown here is derived from an EMBL/GenBank/DDBJ whole genome shotgun (WGS) entry which is preliminary data.</text>
</comment>
<dbReference type="SUPFAM" id="SSF46785">
    <property type="entry name" value="Winged helix' DNA-binding domain"/>
    <property type="match status" value="1"/>
</dbReference>